<keyword evidence="2" id="KW-1185">Reference proteome</keyword>
<dbReference type="Proteomes" id="UP001054945">
    <property type="component" value="Unassembled WGS sequence"/>
</dbReference>
<proteinExistence type="predicted"/>
<sequence length="91" mass="10481">MVILQKTFRFKVLSELCLCPASYSGVNRSIDDVPKMNQGGKISFEFLNLLLKNGPSSQKKKKRKFEPNLDKYFDKSLDRKVTDESIKVFGF</sequence>
<evidence type="ECO:0000313" key="2">
    <source>
        <dbReference type="Proteomes" id="UP001054945"/>
    </source>
</evidence>
<evidence type="ECO:0000313" key="1">
    <source>
        <dbReference type="EMBL" id="GIY10140.1"/>
    </source>
</evidence>
<name>A0AAV4QL37_CAEEX</name>
<accession>A0AAV4QL37</accession>
<organism evidence="1 2">
    <name type="scientific">Caerostris extrusa</name>
    <name type="common">Bark spider</name>
    <name type="synonym">Caerostris bankana</name>
    <dbReference type="NCBI Taxonomy" id="172846"/>
    <lineage>
        <taxon>Eukaryota</taxon>
        <taxon>Metazoa</taxon>
        <taxon>Ecdysozoa</taxon>
        <taxon>Arthropoda</taxon>
        <taxon>Chelicerata</taxon>
        <taxon>Arachnida</taxon>
        <taxon>Araneae</taxon>
        <taxon>Araneomorphae</taxon>
        <taxon>Entelegynae</taxon>
        <taxon>Araneoidea</taxon>
        <taxon>Araneidae</taxon>
        <taxon>Caerostris</taxon>
    </lineage>
</organism>
<dbReference type="AlphaFoldDB" id="A0AAV4QL37"/>
<dbReference type="EMBL" id="BPLR01006481">
    <property type="protein sequence ID" value="GIY10140.1"/>
    <property type="molecule type" value="Genomic_DNA"/>
</dbReference>
<comment type="caution">
    <text evidence="1">The sequence shown here is derived from an EMBL/GenBank/DDBJ whole genome shotgun (WGS) entry which is preliminary data.</text>
</comment>
<protein>
    <submittedName>
        <fullName evidence="1">Uncharacterized protein</fullName>
    </submittedName>
</protein>
<gene>
    <name evidence="1" type="ORF">CEXT_572441</name>
</gene>
<reference evidence="1 2" key="1">
    <citation type="submission" date="2021-06" db="EMBL/GenBank/DDBJ databases">
        <title>Caerostris extrusa draft genome.</title>
        <authorList>
            <person name="Kono N."/>
            <person name="Arakawa K."/>
        </authorList>
    </citation>
    <scope>NUCLEOTIDE SEQUENCE [LARGE SCALE GENOMIC DNA]</scope>
</reference>